<accession>A0A0D3JPR3</accession>
<keyword evidence="1" id="KW-0732">Signal</keyword>
<evidence type="ECO:0000313" key="3">
    <source>
        <dbReference type="Proteomes" id="UP000013827"/>
    </source>
</evidence>
<evidence type="ECO:0000256" key="1">
    <source>
        <dbReference type="SAM" id="SignalP"/>
    </source>
</evidence>
<reference evidence="3" key="1">
    <citation type="journal article" date="2013" name="Nature">
        <title>Pan genome of the phytoplankton Emiliania underpins its global distribution.</title>
        <authorList>
            <person name="Read B.A."/>
            <person name="Kegel J."/>
            <person name="Klute M.J."/>
            <person name="Kuo A."/>
            <person name="Lefebvre S.C."/>
            <person name="Maumus F."/>
            <person name="Mayer C."/>
            <person name="Miller J."/>
            <person name="Monier A."/>
            <person name="Salamov A."/>
            <person name="Young J."/>
            <person name="Aguilar M."/>
            <person name="Claverie J.M."/>
            <person name="Frickenhaus S."/>
            <person name="Gonzalez K."/>
            <person name="Herman E.K."/>
            <person name="Lin Y.C."/>
            <person name="Napier J."/>
            <person name="Ogata H."/>
            <person name="Sarno A.F."/>
            <person name="Shmutz J."/>
            <person name="Schroeder D."/>
            <person name="de Vargas C."/>
            <person name="Verret F."/>
            <person name="von Dassow P."/>
            <person name="Valentin K."/>
            <person name="Van de Peer Y."/>
            <person name="Wheeler G."/>
            <person name="Dacks J.B."/>
            <person name="Delwiche C.F."/>
            <person name="Dyhrman S.T."/>
            <person name="Glockner G."/>
            <person name="John U."/>
            <person name="Richards T."/>
            <person name="Worden A.Z."/>
            <person name="Zhang X."/>
            <person name="Grigoriev I.V."/>
            <person name="Allen A.E."/>
            <person name="Bidle K."/>
            <person name="Borodovsky M."/>
            <person name="Bowler C."/>
            <person name="Brownlee C."/>
            <person name="Cock J.M."/>
            <person name="Elias M."/>
            <person name="Gladyshev V.N."/>
            <person name="Groth M."/>
            <person name="Guda C."/>
            <person name="Hadaegh A."/>
            <person name="Iglesias-Rodriguez M.D."/>
            <person name="Jenkins J."/>
            <person name="Jones B.M."/>
            <person name="Lawson T."/>
            <person name="Leese F."/>
            <person name="Lindquist E."/>
            <person name="Lobanov A."/>
            <person name="Lomsadze A."/>
            <person name="Malik S.B."/>
            <person name="Marsh M.E."/>
            <person name="Mackinder L."/>
            <person name="Mock T."/>
            <person name="Mueller-Roeber B."/>
            <person name="Pagarete A."/>
            <person name="Parker M."/>
            <person name="Probert I."/>
            <person name="Quesneville H."/>
            <person name="Raines C."/>
            <person name="Rensing S.A."/>
            <person name="Riano-Pachon D.M."/>
            <person name="Richier S."/>
            <person name="Rokitta S."/>
            <person name="Shiraiwa Y."/>
            <person name="Soanes D.M."/>
            <person name="van der Giezen M."/>
            <person name="Wahlund T.M."/>
            <person name="Williams B."/>
            <person name="Wilson W."/>
            <person name="Wolfe G."/>
            <person name="Wurch L.L."/>
        </authorList>
    </citation>
    <scope>NUCLEOTIDE SEQUENCE</scope>
</reference>
<proteinExistence type="predicted"/>
<dbReference type="KEGG" id="ehx:EMIHUDRAFT_237607"/>
<dbReference type="HOGENOM" id="CLU_978055_0_0_1"/>
<dbReference type="PaxDb" id="2903-EOD25498"/>
<reference evidence="2" key="2">
    <citation type="submission" date="2024-10" db="UniProtKB">
        <authorList>
            <consortium name="EnsemblProtists"/>
        </authorList>
    </citation>
    <scope>IDENTIFICATION</scope>
</reference>
<dbReference type="RefSeq" id="XP_005777927.1">
    <property type="nucleotide sequence ID" value="XM_005777870.1"/>
</dbReference>
<protein>
    <submittedName>
        <fullName evidence="2">Uncharacterized protein</fullName>
    </submittedName>
</protein>
<feature type="chain" id="PRO_5044246995" evidence="1">
    <location>
        <begin position="30"/>
        <end position="285"/>
    </location>
</feature>
<organism evidence="2 3">
    <name type="scientific">Emiliania huxleyi (strain CCMP1516)</name>
    <dbReference type="NCBI Taxonomy" id="280463"/>
    <lineage>
        <taxon>Eukaryota</taxon>
        <taxon>Haptista</taxon>
        <taxon>Haptophyta</taxon>
        <taxon>Prymnesiophyceae</taxon>
        <taxon>Isochrysidales</taxon>
        <taxon>Noelaerhabdaceae</taxon>
        <taxon>Emiliania</taxon>
    </lineage>
</organism>
<dbReference type="PROSITE" id="PS51257">
    <property type="entry name" value="PROKAR_LIPOPROTEIN"/>
    <property type="match status" value="1"/>
</dbReference>
<dbReference type="eggNOG" id="ENOG502SY1C">
    <property type="taxonomic scope" value="Eukaryota"/>
</dbReference>
<keyword evidence="3" id="KW-1185">Reference proteome</keyword>
<dbReference type="GeneID" id="17271037"/>
<name>A0A0D3JPR3_EMIH1</name>
<feature type="signal peptide" evidence="1">
    <location>
        <begin position="1"/>
        <end position="29"/>
    </location>
</feature>
<sequence length="285" mass="28884">MKLLSAGAAAHAAAAILLASSACTPPAVAISQPMRQAVLEVADAAYPVVASVRADAAGPFAVQAAALFAAASPLEVARTAEKLSDALLSIPPERLDAAAASWKSAYADVARSSSCNVPLPPTDALRVAASAWDTAAASVDPASVAAAARVARPLLSAVVRNEEAICLPPLPAFETAALATADALASADPAALSAASRQARAALGSVPRAQAMSAMPQMQQQATPWHSGAQAAIRGVGEARAEQARREAEAAAPKRCFTMSCYDYSLDTGKGRGGIEGYYRPLPDV</sequence>
<dbReference type="AlphaFoldDB" id="A0A0D3JPR3"/>
<dbReference type="Proteomes" id="UP000013827">
    <property type="component" value="Unassembled WGS sequence"/>
</dbReference>
<evidence type="ECO:0000313" key="2">
    <source>
        <dbReference type="EnsemblProtists" id="EOD25498"/>
    </source>
</evidence>
<dbReference type="EnsemblProtists" id="EOD25498">
    <property type="protein sequence ID" value="EOD25498"/>
    <property type="gene ID" value="EMIHUDRAFT_237607"/>
</dbReference>